<dbReference type="EMBL" id="CAKOGL010000012">
    <property type="protein sequence ID" value="CAH2092977.1"/>
    <property type="molecule type" value="Genomic_DNA"/>
</dbReference>
<dbReference type="AlphaFoldDB" id="A0AAU9U5A5"/>
<keyword evidence="1" id="KW-0732">Signal</keyword>
<reference evidence="2" key="1">
    <citation type="submission" date="2022-03" db="EMBL/GenBank/DDBJ databases">
        <authorList>
            <person name="Tunstrom K."/>
        </authorList>
    </citation>
    <scope>NUCLEOTIDE SEQUENCE</scope>
</reference>
<organism evidence="2 3">
    <name type="scientific">Euphydryas editha</name>
    <name type="common">Edith's checkerspot</name>
    <dbReference type="NCBI Taxonomy" id="104508"/>
    <lineage>
        <taxon>Eukaryota</taxon>
        <taxon>Metazoa</taxon>
        <taxon>Ecdysozoa</taxon>
        <taxon>Arthropoda</taxon>
        <taxon>Hexapoda</taxon>
        <taxon>Insecta</taxon>
        <taxon>Pterygota</taxon>
        <taxon>Neoptera</taxon>
        <taxon>Endopterygota</taxon>
        <taxon>Lepidoptera</taxon>
        <taxon>Glossata</taxon>
        <taxon>Ditrysia</taxon>
        <taxon>Papilionoidea</taxon>
        <taxon>Nymphalidae</taxon>
        <taxon>Nymphalinae</taxon>
        <taxon>Euphydryas</taxon>
    </lineage>
</organism>
<sequence length="66" mass="7398">MAHYFAATFLLTVFVAQCICGIDVKLLINSTHKIWMPPPPDQCILPPTRNGLQCFIWIAVGENPNQ</sequence>
<feature type="chain" id="PRO_5043482548" evidence="1">
    <location>
        <begin position="19"/>
        <end position="66"/>
    </location>
</feature>
<evidence type="ECO:0000256" key="1">
    <source>
        <dbReference type="SAM" id="SignalP"/>
    </source>
</evidence>
<dbReference type="Proteomes" id="UP001153954">
    <property type="component" value="Unassembled WGS sequence"/>
</dbReference>
<accession>A0AAU9U5A5</accession>
<comment type="caution">
    <text evidence="2">The sequence shown here is derived from an EMBL/GenBank/DDBJ whole genome shotgun (WGS) entry which is preliminary data.</text>
</comment>
<gene>
    <name evidence="2" type="ORF">EEDITHA_LOCUS8688</name>
</gene>
<feature type="signal peptide" evidence="1">
    <location>
        <begin position="1"/>
        <end position="18"/>
    </location>
</feature>
<proteinExistence type="predicted"/>
<name>A0AAU9U5A5_EUPED</name>
<keyword evidence="3" id="KW-1185">Reference proteome</keyword>
<protein>
    <submittedName>
        <fullName evidence="2">Uncharacterized protein</fullName>
    </submittedName>
</protein>
<evidence type="ECO:0000313" key="3">
    <source>
        <dbReference type="Proteomes" id="UP001153954"/>
    </source>
</evidence>
<evidence type="ECO:0000313" key="2">
    <source>
        <dbReference type="EMBL" id="CAH2092977.1"/>
    </source>
</evidence>